<comment type="caution">
    <text evidence="7">The sequence shown here is derived from an EMBL/GenBank/DDBJ whole genome shotgun (WGS) entry which is preliminary data.</text>
</comment>
<comment type="catalytic activity">
    <reaction evidence="5">
        <text>3'-dephospho-CoA + ATP = ADP + CoA + H(+)</text>
        <dbReference type="Rhea" id="RHEA:18245"/>
        <dbReference type="ChEBI" id="CHEBI:15378"/>
        <dbReference type="ChEBI" id="CHEBI:30616"/>
        <dbReference type="ChEBI" id="CHEBI:57287"/>
        <dbReference type="ChEBI" id="CHEBI:57328"/>
        <dbReference type="ChEBI" id="CHEBI:456216"/>
        <dbReference type="EC" id="2.7.1.24"/>
    </reaction>
</comment>
<dbReference type="UniPathway" id="UPA00241">
    <property type="reaction ID" value="UER00356"/>
</dbReference>
<reference evidence="7 8" key="1">
    <citation type="submission" date="2019-03" db="EMBL/GenBank/DDBJ databases">
        <title>Nitrincola sp. nov. isolated from an Indian soda lake.</title>
        <authorList>
            <person name="Joshi A."/>
            <person name="Thite S.V."/>
            <person name="Joseph N."/>
            <person name="Dhotre D."/>
            <person name="Moorthy M."/>
            <person name="Shouche Y.S."/>
        </authorList>
    </citation>
    <scope>NUCLEOTIDE SEQUENCE [LARGE SCALE GENOMIC DNA]</scope>
    <source>
        <strain evidence="7 8">MEB193</strain>
    </source>
</reference>
<dbReference type="PANTHER" id="PTHR10695:SF46">
    <property type="entry name" value="BIFUNCTIONAL COENZYME A SYNTHASE-RELATED"/>
    <property type="match status" value="1"/>
</dbReference>
<keyword evidence="4 5" id="KW-0173">Coenzyme A biosynthesis</keyword>
<evidence type="ECO:0000256" key="2">
    <source>
        <dbReference type="ARBA" id="ARBA00022741"/>
    </source>
</evidence>
<evidence type="ECO:0000256" key="5">
    <source>
        <dbReference type="HAMAP-Rule" id="MF_00376"/>
    </source>
</evidence>
<name>A0A5A9W0E4_9GAMM</name>
<dbReference type="NCBIfam" id="TIGR00152">
    <property type="entry name" value="dephospho-CoA kinase"/>
    <property type="match status" value="1"/>
</dbReference>
<protein>
    <recommendedName>
        <fullName evidence="5 6">Dephospho-CoA kinase</fullName>
        <ecNumber evidence="5 6">2.7.1.24</ecNumber>
    </recommendedName>
    <alternativeName>
        <fullName evidence="5">Dephosphocoenzyme A kinase</fullName>
    </alternativeName>
</protein>
<evidence type="ECO:0000256" key="1">
    <source>
        <dbReference type="ARBA" id="ARBA00009018"/>
    </source>
</evidence>
<keyword evidence="5 7" id="KW-0418">Kinase</keyword>
<dbReference type="Pfam" id="PF01121">
    <property type="entry name" value="CoaE"/>
    <property type="match status" value="1"/>
</dbReference>
<dbReference type="HAMAP" id="MF_00376">
    <property type="entry name" value="Dephospho_CoA_kinase"/>
    <property type="match status" value="1"/>
</dbReference>
<keyword evidence="3 5" id="KW-0067">ATP-binding</keyword>
<evidence type="ECO:0000256" key="3">
    <source>
        <dbReference type="ARBA" id="ARBA00022840"/>
    </source>
</evidence>
<keyword evidence="5" id="KW-0963">Cytoplasm</keyword>
<dbReference type="InterPro" id="IPR027417">
    <property type="entry name" value="P-loop_NTPase"/>
</dbReference>
<dbReference type="Proteomes" id="UP000325302">
    <property type="component" value="Unassembled WGS sequence"/>
</dbReference>
<keyword evidence="2 5" id="KW-0547">Nucleotide-binding</keyword>
<feature type="binding site" evidence="5">
    <location>
        <begin position="11"/>
        <end position="16"/>
    </location>
    <ligand>
        <name>ATP</name>
        <dbReference type="ChEBI" id="CHEBI:30616"/>
    </ligand>
</feature>
<evidence type="ECO:0000256" key="4">
    <source>
        <dbReference type="ARBA" id="ARBA00022993"/>
    </source>
</evidence>
<dbReference type="GO" id="GO:0005524">
    <property type="term" value="F:ATP binding"/>
    <property type="evidence" value="ECO:0007669"/>
    <property type="project" value="UniProtKB-UniRule"/>
</dbReference>
<gene>
    <name evidence="5" type="primary">coaE</name>
    <name evidence="7" type="ORF">E1H14_10045</name>
</gene>
<sequence>MHTFGLTGGIGSGKSAAAHYFAELGVPILDADEIARVVVEPGSAALASIAQTFGAEFILANGTLDRRRLRERIFSDSVAREWLETLLHPLIREVVKEALKTPCTAPYRLLMAPLLLETGMDQLVEGVIVVDLPEALQLQRALARDQCSEATLRQIMQAQMSRAARLARANFCLDNSQSPTELQDAVKHLHTQLLALVEKNRT</sequence>
<dbReference type="OrthoDB" id="9812943at2"/>
<evidence type="ECO:0000313" key="8">
    <source>
        <dbReference type="Proteomes" id="UP000325302"/>
    </source>
</evidence>
<keyword evidence="8" id="KW-1185">Reference proteome</keyword>
<dbReference type="Gene3D" id="3.40.50.300">
    <property type="entry name" value="P-loop containing nucleotide triphosphate hydrolases"/>
    <property type="match status" value="1"/>
</dbReference>
<organism evidence="7 8">
    <name type="scientific">Nitrincola tapanii</name>
    <dbReference type="NCBI Taxonomy" id="1708751"/>
    <lineage>
        <taxon>Bacteria</taxon>
        <taxon>Pseudomonadati</taxon>
        <taxon>Pseudomonadota</taxon>
        <taxon>Gammaproteobacteria</taxon>
        <taxon>Oceanospirillales</taxon>
        <taxon>Oceanospirillaceae</taxon>
        <taxon>Nitrincola</taxon>
    </lineage>
</organism>
<dbReference type="PANTHER" id="PTHR10695">
    <property type="entry name" value="DEPHOSPHO-COA KINASE-RELATED"/>
    <property type="match status" value="1"/>
</dbReference>
<dbReference type="PROSITE" id="PS51219">
    <property type="entry name" value="DPCK"/>
    <property type="match status" value="1"/>
</dbReference>
<accession>A0A5A9W0E4</accession>
<dbReference type="GO" id="GO:0015937">
    <property type="term" value="P:coenzyme A biosynthetic process"/>
    <property type="evidence" value="ECO:0007669"/>
    <property type="project" value="UniProtKB-UniRule"/>
</dbReference>
<keyword evidence="5 7" id="KW-0808">Transferase</keyword>
<comment type="pathway">
    <text evidence="5">Cofactor biosynthesis; coenzyme A biosynthesis; CoA from (R)-pantothenate: step 5/5.</text>
</comment>
<dbReference type="GO" id="GO:0004140">
    <property type="term" value="F:dephospho-CoA kinase activity"/>
    <property type="evidence" value="ECO:0007669"/>
    <property type="project" value="UniProtKB-UniRule"/>
</dbReference>
<comment type="subcellular location">
    <subcellularLocation>
        <location evidence="5">Cytoplasm</location>
    </subcellularLocation>
</comment>
<dbReference type="SUPFAM" id="SSF52540">
    <property type="entry name" value="P-loop containing nucleoside triphosphate hydrolases"/>
    <property type="match status" value="1"/>
</dbReference>
<dbReference type="AlphaFoldDB" id="A0A5A9W0E4"/>
<dbReference type="InterPro" id="IPR001977">
    <property type="entry name" value="Depp_CoAkinase"/>
</dbReference>
<dbReference type="GO" id="GO:0005737">
    <property type="term" value="C:cytoplasm"/>
    <property type="evidence" value="ECO:0007669"/>
    <property type="project" value="UniProtKB-SubCell"/>
</dbReference>
<comment type="function">
    <text evidence="5">Catalyzes the phosphorylation of the 3'-hydroxyl group of dephosphocoenzyme A to form coenzyme A.</text>
</comment>
<proteinExistence type="inferred from homology"/>
<dbReference type="CDD" id="cd02022">
    <property type="entry name" value="DPCK"/>
    <property type="match status" value="1"/>
</dbReference>
<evidence type="ECO:0000313" key="7">
    <source>
        <dbReference type="EMBL" id="KAA0874230.1"/>
    </source>
</evidence>
<evidence type="ECO:0000256" key="6">
    <source>
        <dbReference type="NCBIfam" id="TIGR00152"/>
    </source>
</evidence>
<dbReference type="EC" id="2.7.1.24" evidence="5 6"/>
<dbReference type="EMBL" id="SMRS01000007">
    <property type="protein sequence ID" value="KAA0874230.1"/>
    <property type="molecule type" value="Genomic_DNA"/>
</dbReference>
<comment type="similarity">
    <text evidence="1 5">Belongs to the CoaE family.</text>
</comment>